<dbReference type="EMBL" id="CP036279">
    <property type="protein sequence ID" value="QDU62997.1"/>
    <property type="molecule type" value="Genomic_DNA"/>
</dbReference>
<feature type="domain" description="Carbamoyltransferase C-terminal" evidence="3">
    <location>
        <begin position="404"/>
        <end position="594"/>
    </location>
</feature>
<evidence type="ECO:0000259" key="3">
    <source>
        <dbReference type="Pfam" id="PF16861"/>
    </source>
</evidence>
<proteinExistence type="inferred from homology"/>
<dbReference type="PANTHER" id="PTHR34847">
    <property type="entry name" value="NODULATION PROTEIN U"/>
    <property type="match status" value="1"/>
</dbReference>
<dbReference type="Gene3D" id="3.30.420.40">
    <property type="match status" value="2"/>
</dbReference>
<accession>A0A518B7P7</accession>
<feature type="domain" description="Carbamoyltransferase" evidence="2">
    <location>
        <begin position="4"/>
        <end position="342"/>
    </location>
</feature>
<evidence type="ECO:0000313" key="5">
    <source>
        <dbReference type="Proteomes" id="UP000317093"/>
    </source>
</evidence>
<protein>
    <submittedName>
        <fullName evidence="4">Decarbamoylnovobiocin carbamoyltransferase</fullName>
        <ecNumber evidence="4">2.1.3.12</ecNumber>
    </submittedName>
</protein>
<evidence type="ECO:0000256" key="1">
    <source>
        <dbReference type="ARBA" id="ARBA00006129"/>
    </source>
</evidence>
<name>A0A518B7P7_9BACT</name>
<evidence type="ECO:0000259" key="2">
    <source>
        <dbReference type="Pfam" id="PF02543"/>
    </source>
</evidence>
<organism evidence="4 5">
    <name type="scientific">Kolteria novifilia</name>
    <dbReference type="NCBI Taxonomy" id="2527975"/>
    <lineage>
        <taxon>Bacteria</taxon>
        <taxon>Pseudomonadati</taxon>
        <taxon>Planctomycetota</taxon>
        <taxon>Planctomycetia</taxon>
        <taxon>Kolteriales</taxon>
        <taxon>Kolteriaceae</taxon>
        <taxon>Kolteria</taxon>
    </lineage>
</organism>
<dbReference type="CDD" id="cd24098">
    <property type="entry name" value="ASKHA_NBD_TobZ_N"/>
    <property type="match status" value="1"/>
</dbReference>
<dbReference type="InterPro" id="IPR038152">
    <property type="entry name" value="Carbam_trans_C_sf"/>
</dbReference>
<dbReference type="Gene3D" id="3.90.870.20">
    <property type="entry name" value="Carbamoyltransferase, C-terminal domain"/>
    <property type="match status" value="1"/>
</dbReference>
<dbReference type="KEGG" id="knv:Pan216_38710"/>
<gene>
    <name evidence="4" type="primary">novN</name>
    <name evidence="4" type="ORF">Pan216_38710</name>
</gene>
<evidence type="ECO:0000313" key="4">
    <source>
        <dbReference type="EMBL" id="QDU62997.1"/>
    </source>
</evidence>
<dbReference type="PANTHER" id="PTHR34847:SF1">
    <property type="entry name" value="NODULATION PROTEIN U"/>
    <property type="match status" value="1"/>
</dbReference>
<dbReference type="InterPro" id="IPR043129">
    <property type="entry name" value="ATPase_NBD"/>
</dbReference>
<dbReference type="SUPFAM" id="SSF53067">
    <property type="entry name" value="Actin-like ATPase domain"/>
    <property type="match status" value="1"/>
</dbReference>
<dbReference type="Pfam" id="PF16861">
    <property type="entry name" value="Carbam_trans_C"/>
    <property type="match status" value="1"/>
</dbReference>
<keyword evidence="4" id="KW-0808">Transferase</keyword>
<reference evidence="4 5" key="1">
    <citation type="submission" date="2019-02" db="EMBL/GenBank/DDBJ databases">
        <title>Deep-cultivation of Planctomycetes and their phenomic and genomic characterization uncovers novel biology.</title>
        <authorList>
            <person name="Wiegand S."/>
            <person name="Jogler M."/>
            <person name="Boedeker C."/>
            <person name="Pinto D."/>
            <person name="Vollmers J."/>
            <person name="Rivas-Marin E."/>
            <person name="Kohn T."/>
            <person name="Peeters S.H."/>
            <person name="Heuer A."/>
            <person name="Rast P."/>
            <person name="Oberbeckmann S."/>
            <person name="Bunk B."/>
            <person name="Jeske O."/>
            <person name="Meyerdierks A."/>
            <person name="Storesund J.E."/>
            <person name="Kallscheuer N."/>
            <person name="Luecker S."/>
            <person name="Lage O.M."/>
            <person name="Pohl T."/>
            <person name="Merkel B.J."/>
            <person name="Hornburger P."/>
            <person name="Mueller R.-W."/>
            <person name="Bruemmer F."/>
            <person name="Labrenz M."/>
            <person name="Spormann A.M."/>
            <person name="Op den Camp H."/>
            <person name="Overmann J."/>
            <person name="Amann R."/>
            <person name="Jetten M.S.M."/>
            <person name="Mascher T."/>
            <person name="Medema M.H."/>
            <person name="Devos D.P."/>
            <person name="Kaster A.-K."/>
            <person name="Ovreas L."/>
            <person name="Rohde M."/>
            <person name="Galperin M.Y."/>
            <person name="Jogler C."/>
        </authorList>
    </citation>
    <scope>NUCLEOTIDE SEQUENCE [LARGE SCALE GENOMIC DNA]</scope>
    <source>
        <strain evidence="4 5">Pan216</strain>
    </source>
</reference>
<dbReference type="AlphaFoldDB" id="A0A518B7P7"/>
<dbReference type="Proteomes" id="UP000317093">
    <property type="component" value="Chromosome"/>
</dbReference>
<dbReference type="InterPro" id="IPR051338">
    <property type="entry name" value="NodU/CmcH_Carbamoyltrnsfr"/>
</dbReference>
<dbReference type="InterPro" id="IPR031730">
    <property type="entry name" value="Carbam_trans_C"/>
</dbReference>
<dbReference type="Pfam" id="PF02543">
    <property type="entry name" value="Carbam_trans_N"/>
    <property type="match status" value="1"/>
</dbReference>
<dbReference type="RefSeq" id="WP_145260126.1">
    <property type="nucleotide sequence ID" value="NZ_CP036279.1"/>
</dbReference>
<keyword evidence="5" id="KW-1185">Reference proteome</keyword>
<dbReference type="GO" id="GO:0016740">
    <property type="term" value="F:transferase activity"/>
    <property type="evidence" value="ECO:0007669"/>
    <property type="project" value="UniProtKB-KW"/>
</dbReference>
<sequence length="616" mass="69669">MTAILGISAFYHDSAAALLVDGELVAAAQEERFTRKKHDESFPRHAIDYCLQTAGITPEELDWVAFYEKPLCKFERLLETYLAYAPAGFRSFRKAIPLWLTKKLHLRRELREGLDGRYDGRFVFTDHHESHAASAYFPSPFKEAALVTIDGVGEWSTTCLGVGKGNKIELREEIRFPHSLGLLYSAFTYYTGFKVNSGEYKLMGLAPYGRPIYRDLILDHLIDLKEDGSFRLDMDYFNYCQGLTMTSAKFHQLFGGEPRKPESRVTEREMDLAASVQAVTEEVILRLSRYAHSRTGQKNLVLAGGVALNCVANGRLLREGPFEKIWIQPAAGDAGGALGAALFTWHQLLEKPRAKGPFEGMDTQRGSFLGPDFSDDEIVHTLDERGAVYTTAASEEHLCDEVSSLLAGGNVVGWFQGRMEFGPRALGSRSILGDARDEAMQSVMNLKIKFRESFRPFAPIVLREHVDEFFEWSPEHESPYMLLVGHVRERLRHELTPEQEAAFGIEKLKAARSTIPAVTHVDYSARVQTVDRVRHPLLHQLMTRFHERTGCPVLINTSFNVRSEPIVCTPEDAYRCFMATDMDVLILGRHVLRKSDQNETMSSHDREAHLARFELD</sequence>
<dbReference type="EC" id="2.1.3.12" evidence="4"/>
<dbReference type="InterPro" id="IPR003696">
    <property type="entry name" value="Carbtransf_dom"/>
</dbReference>
<comment type="similarity">
    <text evidence="1">Belongs to the NodU/CmcH family.</text>
</comment>
<dbReference type="OrthoDB" id="9780777at2"/>